<sequence length="264" mass="27429">MTLRPTVAASATRLSTRVFCHLAQGGIVRGPAFKSQPQQAAGASYFTSKGFSTPSNRSHPRESIRTMATGAAAGPAKRVLVPIGTGSEDMEAVIVIDVLRRAGAEVVVASVEDSLEVKCSRGIKLVADVLMKNVASSETFDLIALPGGMPGAERLRDCAHLASLVAAQKGAGRLYAAICATPAVFLEAQGLIPAGAKATAHPAFSDKLREQGAVSQRVVVDGTLTTSRGPGTAFEFALSLVKQLYGEEKMAAVAGPMVMYPFSV</sequence>
<dbReference type="EMBL" id="HBFB01028041">
    <property type="protein sequence ID" value="CAD8691501.1"/>
    <property type="molecule type" value="Transcribed_RNA"/>
</dbReference>
<accession>A0A7S0RZ52</accession>
<dbReference type="SUPFAM" id="SSF52317">
    <property type="entry name" value="Class I glutamine amidotransferase-like"/>
    <property type="match status" value="1"/>
</dbReference>
<evidence type="ECO:0000256" key="2">
    <source>
        <dbReference type="ARBA" id="ARBA00022737"/>
    </source>
</evidence>
<dbReference type="NCBIfam" id="TIGR01383">
    <property type="entry name" value="not_thiJ"/>
    <property type="match status" value="1"/>
</dbReference>
<dbReference type="FunFam" id="3.40.50.880:FF:000015">
    <property type="entry name" value="Protein DJ-1 homolog C"/>
    <property type="match status" value="1"/>
</dbReference>
<dbReference type="CDD" id="cd03135">
    <property type="entry name" value="GATase1_DJ-1"/>
    <property type="match status" value="1"/>
</dbReference>
<dbReference type="InterPro" id="IPR029062">
    <property type="entry name" value="Class_I_gatase-like"/>
</dbReference>
<dbReference type="GO" id="GO:0005737">
    <property type="term" value="C:cytoplasm"/>
    <property type="evidence" value="ECO:0007669"/>
    <property type="project" value="TreeGrafter"/>
</dbReference>
<dbReference type="GO" id="GO:1903189">
    <property type="term" value="P:glyoxal metabolic process"/>
    <property type="evidence" value="ECO:0007669"/>
    <property type="project" value="TreeGrafter"/>
</dbReference>
<evidence type="ECO:0000313" key="4">
    <source>
        <dbReference type="EMBL" id="CAD8691501.1"/>
    </source>
</evidence>
<name>A0A7S0RZ52_9CHLO</name>
<evidence type="ECO:0000259" key="3">
    <source>
        <dbReference type="Pfam" id="PF01965"/>
    </source>
</evidence>
<dbReference type="PANTHER" id="PTHR48094">
    <property type="entry name" value="PROTEIN/NUCLEIC ACID DEGLYCASE DJ-1-RELATED"/>
    <property type="match status" value="1"/>
</dbReference>
<dbReference type="Pfam" id="PF01965">
    <property type="entry name" value="DJ-1_PfpI"/>
    <property type="match status" value="1"/>
</dbReference>
<reference evidence="4" key="1">
    <citation type="submission" date="2021-01" db="EMBL/GenBank/DDBJ databases">
        <authorList>
            <person name="Corre E."/>
            <person name="Pelletier E."/>
            <person name="Niang G."/>
            <person name="Scheremetjew M."/>
            <person name="Finn R."/>
            <person name="Kale V."/>
            <person name="Holt S."/>
            <person name="Cochrane G."/>
            <person name="Meng A."/>
            <person name="Brown T."/>
            <person name="Cohen L."/>
        </authorList>
    </citation>
    <scope>NUCLEOTIDE SEQUENCE</scope>
    <source>
        <strain evidence="4">SAG 11-49</strain>
    </source>
</reference>
<dbReference type="InterPro" id="IPR050325">
    <property type="entry name" value="Prot/Nucl_acid_deglycase"/>
</dbReference>
<evidence type="ECO:0000256" key="1">
    <source>
        <dbReference type="ARBA" id="ARBA00008542"/>
    </source>
</evidence>
<keyword evidence="2" id="KW-0677">Repeat</keyword>
<organism evidence="4">
    <name type="scientific">Chlamydomonas leiostraca</name>
    <dbReference type="NCBI Taxonomy" id="1034604"/>
    <lineage>
        <taxon>Eukaryota</taxon>
        <taxon>Viridiplantae</taxon>
        <taxon>Chlorophyta</taxon>
        <taxon>core chlorophytes</taxon>
        <taxon>Chlorophyceae</taxon>
        <taxon>CS clade</taxon>
        <taxon>Chlamydomonadales</taxon>
        <taxon>Chlamydomonadaceae</taxon>
        <taxon>Chlamydomonas</taxon>
    </lineage>
</organism>
<feature type="domain" description="DJ-1/PfpI" evidence="3">
    <location>
        <begin position="77"/>
        <end position="243"/>
    </location>
</feature>
<dbReference type="PANTHER" id="PTHR48094:SF12">
    <property type="entry name" value="PARKINSON DISEASE PROTEIN 7 HOMOLOG"/>
    <property type="match status" value="1"/>
</dbReference>
<gene>
    <name evidence="4" type="ORF">CLEI1391_LOCUS15684</name>
</gene>
<dbReference type="InterPro" id="IPR002818">
    <property type="entry name" value="DJ-1/PfpI"/>
</dbReference>
<protein>
    <recommendedName>
        <fullName evidence="3">DJ-1/PfpI domain-containing protein</fullName>
    </recommendedName>
</protein>
<proteinExistence type="inferred from homology"/>
<dbReference type="AlphaFoldDB" id="A0A7S0RZ52"/>
<comment type="similarity">
    <text evidence="1">Belongs to the peptidase C56 family.</text>
</comment>
<dbReference type="InterPro" id="IPR006287">
    <property type="entry name" value="DJ-1"/>
</dbReference>
<dbReference type="Gene3D" id="3.40.50.880">
    <property type="match status" value="1"/>
</dbReference>